<evidence type="ECO:0000256" key="6">
    <source>
        <dbReference type="SAM" id="Phobius"/>
    </source>
</evidence>
<proteinExistence type="predicted"/>
<reference evidence="9" key="1">
    <citation type="submission" date="2015-05" db="EMBL/GenBank/DDBJ databases">
        <title>Draft genome sequence of 'Candidatus Phytoplasma Pruni' strain CX, a plant pathogenic bacterium.</title>
        <authorList>
            <person name="Lee I.-M."/>
            <person name="Bottner-Parker K.D."/>
            <person name="Shao J."/>
            <person name="Gundersen-Rindal D.E."/>
            <person name="Zhao Y."/>
            <person name="Davis R.E."/>
        </authorList>
    </citation>
    <scope>NUCLEOTIDE SEQUENCE [LARGE SCALE GENOMIC DNA]</scope>
    <source>
        <strain evidence="9">CX</strain>
    </source>
</reference>
<dbReference type="Gene3D" id="2.70.150.10">
    <property type="entry name" value="Calcium-transporting ATPase, cytoplasmic transduction domain A"/>
    <property type="match status" value="1"/>
</dbReference>
<dbReference type="SFLD" id="SFLDS00003">
    <property type="entry name" value="Haloacid_Dehalogenase"/>
    <property type="match status" value="1"/>
</dbReference>
<feature type="transmembrane region" description="Helical" evidence="6">
    <location>
        <begin position="706"/>
        <end position="723"/>
    </location>
</feature>
<dbReference type="PANTHER" id="PTHR42861">
    <property type="entry name" value="CALCIUM-TRANSPORTING ATPASE"/>
    <property type="match status" value="1"/>
</dbReference>
<dbReference type="OrthoDB" id="9813266at2"/>
<feature type="transmembrane region" description="Helical" evidence="6">
    <location>
        <begin position="249"/>
        <end position="278"/>
    </location>
</feature>
<keyword evidence="3" id="KW-1278">Translocase</keyword>
<dbReference type="Proteomes" id="UP000037386">
    <property type="component" value="Unassembled WGS sequence"/>
</dbReference>
<feature type="transmembrane region" description="Helical" evidence="6">
    <location>
        <begin position="215"/>
        <end position="237"/>
    </location>
</feature>
<feature type="transmembrane region" description="Helical" evidence="6">
    <location>
        <begin position="638"/>
        <end position="656"/>
    </location>
</feature>
<protein>
    <submittedName>
        <fullName evidence="8">Cation transport ATPase</fullName>
    </submittedName>
</protein>
<feature type="transmembrane region" description="Helical" evidence="6">
    <location>
        <begin position="773"/>
        <end position="793"/>
    </location>
</feature>
<dbReference type="NCBIfam" id="TIGR01494">
    <property type="entry name" value="ATPase_P-type"/>
    <property type="match status" value="2"/>
</dbReference>
<dbReference type="EMBL" id="LHCF01000002">
    <property type="protein sequence ID" value="KOR75645.1"/>
    <property type="molecule type" value="Genomic_DNA"/>
</dbReference>
<evidence type="ECO:0000256" key="2">
    <source>
        <dbReference type="ARBA" id="ARBA00022692"/>
    </source>
</evidence>
<dbReference type="RefSeq" id="WP_053521322.1">
    <property type="nucleotide sequence ID" value="NZ_LHCF01000002.1"/>
</dbReference>
<feature type="transmembrane region" description="Helical" evidence="6">
    <location>
        <begin position="604"/>
        <end position="626"/>
    </location>
</feature>
<dbReference type="InterPro" id="IPR023298">
    <property type="entry name" value="ATPase_P-typ_TM_dom_sf"/>
</dbReference>
<dbReference type="InterPro" id="IPR044492">
    <property type="entry name" value="P_typ_ATPase_HD_dom"/>
</dbReference>
<dbReference type="InterPro" id="IPR059000">
    <property type="entry name" value="ATPase_P-type_domA"/>
</dbReference>
<dbReference type="SFLD" id="SFLDG00002">
    <property type="entry name" value="C1.7:_P-type_atpase_like"/>
    <property type="match status" value="1"/>
</dbReference>
<feature type="transmembrane region" description="Helical" evidence="6">
    <location>
        <begin position="735"/>
        <end position="753"/>
    </location>
</feature>
<gene>
    <name evidence="8" type="primary">mgtA</name>
    <name evidence="8" type="ORF">CPX_001345</name>
</gene>
<dbReference type="PROSITE" id="PS00154">
    <property type="entry name" value="ATPASE_E1_E2"/>
    <property type="match status" value="1"/>
</dbReference>
<dbReference type="InterPro" id="IPR008250">
    <property type="entry name" value="ATPase_P-typ_transduc_dom_A_sf"/>
</dbReference>
<name>A0A0M1N0T2_9MOLU</name>
<sequence>MNKKTDNKFFNLTGLPQVEVEKQLQERKKNLKKDKNSKSVKDIIVSNVFTLLNLLVLILFIIIMAIKRYDQLLFLLVNFLNLSLGIVQEIKAKRTLDKISLLMSNDTHVVRDSVLKSVSMNEVVVKDLLFLELGAQIVADAKIAEGTLEVNESFLTGESKTVFKSKGDFLYSGSYVVSGRACAEITAVGDEMYISKLTHEAKKYKNIKTPLMQNFANLVMVIMILLIPTTFIFYFSYESNIRTENKSEFLLGLSGFMIGMMPSGLFLLTSMSLAVGFVNLAKKNAYMKDLFGIEMLTQIDILCLDKTGTITDGTMEVKEVYSYPEAKKVSEDLMTSIISAFPDDNPTQKALHHKFLKNDYFLKGNHKIKKIEFFSSLRKYSAVEFEKEGTFLLGAPEIIFKKKFAKIEKDVEKHAKMGYRVLLLAQTSESIEQMDHNTEYQAVFLIMLEDKIKADAFDTVTYFKNLGIQIKIISGDNPSTISYIAQRIGVIESKKQAISLAGLSEKEIIKIAHKYDVFGRVTPEQKQILIKTLKQDNKKVAMIGDGVNDILAFKESDMSIAMASGSQAAQNVANLVLIDSNFSSLPQVVSEGRRVINNLEKNSVLFLVKSILSFLLAVITIFHNYYSSMDGIIFPFDPLKWNLIDIFFIGTPSFFLSLEPNDKPLNKNFLNNILKNAFFFASLIAFNYIYLLHVKWSDQTKRHDHVSVLLMLITSFMFCFLLFKNCLPFNKWKTLLFHSMIVGFLTFGHWTFFRKREFQKVLFNITDKIYNHLTVFILLAIINIIFVLGMIFIKQLTAFKQELFNK</sequence>
<accession>A0A0M1N0T2</accession>
<evidence type="ECO:0000313" key="9">
    <source>
        <dbReference type="Proteomes" id="UP000037386"/>
    </source>
</evidence>
<dbReference type="InterPro" id="IPR018303">
    <property type="entry name" value="ATPase_P-typ_P_site"/>
</dbReference>
<dbReference type="PRINTS" id="PR00119">
    <property type="entry name" value="CATATPASE"/>
</dbReference>
<evidence type="ECO:0000259" key="7">
    <source>
        <dbReference type="Pfam" id="PF00122"/>
    </source>
</evidence>
<keyword evidence="5 6" id="KW-0472">Membrane</keyword>
<feature type="domain" description="P-type ATPase A" evidence="7">
    <location>
        <begin position="103"/>
        <end position="200"/>
    </location>
</feature>
<dbReference type="InterPro" id="IPR023214">
    <property type="entry name" value="HAD_sf"/>
</dbReference>
<evidence type="ECO:0000256" key="5">
    <source>
        <dbReference type="ARBA" id="ARBA00023136"/>
    </source>
</evidence>
<dbReference type="AlphaFoldDB" id="A0A0M1N0T2"/>
<dbReference type="InterPro" id="IPR001757">
    <property type="entry name" value="P_typ_ATPase"/>
</dbReference>
<evidence type="ECO:0000256" key="1">
    <source>
        <dbReference type="ARBA" id="ARBA00004141"/>
    </source>
</evidence>
<dbReference type="PATRIC" id="fig|479893.3.peg.125"/>
<evidence type="ECO:0000256" key="3">
    <source>
        <dbReference type="ARBA" id="ARBA00022967"/>
    </source>
</evidence>
<feature type="transmembrane region" description="Helical" evidence="6">
    <location>
        <begin position="677"/>
        <end position="694"/>
    </location>
</feature>
<feature type="transmembrane region" description="Helical" evidence="6">
    <location>
        <begin position="43"/>
        <end position="66"/>
    </location>
</feature>
<keyword evidence="4 6" id="KW-1133">Transmembrane helix</keyword>
<dbReference type="GO" id="GO:0016887">
    <property type="term" value="F:ATP hydrolysis activity"/>
    <property type="evidence" value="ECO:0007669"/>
    <property type="project" value="InterPro"/>
</dbReference>
<dbReference type="Pfam" id="PF00122">
    <property type="entry name" value="E1-E2_ATPase"/>
    <property type="match status" value="1"/>
</dbReference>
<dbReference type="Gene3D" id="3.40.50.1000">
    <property type="entry name" value="HAD superfamily/HAD-like"/>
    <property type="match status" value="1"/>
</dbReference>
<dbReference type="PRINTS" id="PR00120">
    <property type="entry name" value="HATPASE"/>
</dbReference>
<dbReference type="GO" id="GO:0016020">
    <property type="term" value="C:membrane"/>
    <property type="evidence" value="ECO:0007669"/>
    <property type="project" value="UniProtKB-SubCell"/>
</dbReference>
<dbReference type="Pfam" id="PF00702">
    <property type="entry name" value="Hydrolase"/>
    <property type="match status" value="1"/>
</dbReference>
<dbReference type="SUPFAM" id="SSF81665">
    <property type="entry name" value="Calcium ATPase, transmembrane domain M"/>
    <property type="match status" value="1"/>
</dbReference>
<evidence type="ECO:0000256" key="4">
    <source>
        <dbReference type="ARBA" id="ARBA00022989"/>
    </source>
</evidence>
<comment type="caution">
    <text evidence="8">The sequence shown here is derived from an EMBL/GenBank/DDBJ whole genome shotgun (WGS) entry which is preliminary data.</text>
</comment>
<keyword evidence="2 6" id="KW-0812">Transmembrane</keyword>
<dbReference type="STRING" id="479893.CPX_001345"/>
<dbReference type="SUPFAM" id="SSF81653">
    <property type="entry name" value="Calcium ATPase, transduction domain A"/>
    <property type="match status" value="1"/>
</dbReference>
<dbReference type="InterPro" id="IPR036412">
    <property type="entry name" value="HAD-like_sf"/>
</dbReference>
<feature type="transmembrane region" description="Helical" evidence="6">
    <location>
        <begin position="72"/>
        <end position="90"/>
    </location>
</feature>
<dbReference type="Gene3D" id="3.40.1110.10">
    <property type="entry name" value="Calcium-transporting ATPase, cytoplasmic domain N"/>
    <property type="match status" value="1"/>
</dbReference>
<organism evidence="8 9">
    <name type="scientific">Candidatus Phytoplasma pruni</name>
    <dbReference type="NCBI Taxonomy" id="479893"/>
    <lineage>
        <taxon>Bacteria</taxon>
        <taxon>Bacillati</taxon>
        <taxon>Mycoplasmatota</taxon>
        <taxon>Mollicutes</taxon>
        <taxon>Acholeplasmatales</taxon>
        <taxon>Acholeplasmataceae</taxon>
        <taxon>Candidatus Phytoplasma</taxon>
        <taxon>16SrIII (X-disease group)</taxon>
    </lineage>
</organism>
<dbReference type="InterPro" id="IPR023299">
    <property type="entry name" value="ATPase_P-typ_cyto_dom_N"/>
</dbReference>
<dbReference type="GO" id="GO:0005524">
    <property type="term" value="F:ATP binding"/>
    <property type="evidence" value="ECO:0007669"/>
    <property type="project" value="InterPro"/>
</dbReference>
<evidence type="ECO:0000313" key="8">
    <source>
        <dbReference type="EMBL" id="KOR75645.1"/>
    </source>
</evidence>
<comment type="subcellular location">
    <subcellularLocation>
        <location evidence="1">Membrane</location>
        <topology evidence="1">Multi-pass membrane protein</topology>
    </subcellularLocation>
</comment>
<dbReference type="SFLD" id="SFLDF00027">
    <property type="entry name" value="p-type_atpase"/>
    <property type="match status" value="1"/>
</dbReference>
<dbReference type="Gene3D" id="1.20.1110.10">
    <property type="entry name" value="Calcium-transporting ATPase, transmembrane domain"/>
    <property type="match status" value="1"/>
</dbReference>
<dbReference type="SUPFAM" id="SSF56784">
    <property type="entry name" value="HAD-like"/>
    <property type="match status" value="1"/>
</dbReference>